<dbReference type="SUPFAM" id="SSF56645">
    <property type="entry name" value="Acyl-CoA dehydrogenase NM domain-like"/>
    <property type="match status" value="1"/>
</dbReference>
<evidence type="ECO:0000259" key="13">
    <source>
        <dbReference type="Pfam" id="PF01756"/>
    </source>
</evidence>
<dbReference type="PANTHER" id="PTHR10909">
    <property type="entry name" value="ELECTRON TRANSPORT OXIDOREDUCTASE"/>
    <property type="match status" value="1"/>
</dbReference>
<keyword evidence="9" id="KW-0560">Oxidoreductase</keyword>
<comment type="subcellular location">
    <subcellularLocation>
        <location evidence="2">Peroxisome</location>
    </subcellularLocation>
</comment>
<comment type="cofactor">
    <cofactor evidence="1">
        <name>FAD</name>
        <dbReference type="ChEBI" id="CHEBI:57692"/>
    </cofactor>
</comment>
<reference evidence="17 18" key="1">
    <citation type="journal article" date="2018" name="Genome Biol. Evol.">
        <title>Multiple Roots of Fruiting Body Formation in Amoebozoa.</title>
        <authorList>
            <person name="Hillmann F."/>
            <person name="Forbes G."/>
            <person name="Novohradska S."/>
            <person name="Ferling I."/>
            <person name="Riege K."/>
            <person name="Groth M."/>
            <person name="Westermann M."/>
            <person name="Marz M."/>
            <person name="Spaller T."/>
            <person name="Winckler T."/>
            <person name="Schaap P."/>
            <person name="Glockner G."/>
        </authorList>
    </citation>
    <scope>NUCLEOTIDE SEQUENCE [LARGE SCALE GENOMIC DNA]</scope>
    <source>
        <strain evidence="17 18">Jena</strain>
    </source>
</reference>
<feature type="domain" description="Acyl-CoA oxidase/dehydrogenase middle" evidence="14">
    <location>
        <begin position="213"/>
        <end position="321"/>
    </location>
</feature>
<keyword evidence="6" id="KW-0285">Flavoprotein</keyword>
<gene>
    <name evidence="17" type="ORF">PROFUN_12744</name>
</gene>
<evidence type="ECO:0000313" key="18">
    <source>
        <dbReference type="Proteomes" id="UP000241769"/>
    </source>
</evidence>
<dbReference type="SUPFAM" id="SSF47203">
    <property type="entry name" value="Acyl-CoA dehydrogenase C-terminal domain-like"/>
    <property type="match status" value="2"/>
</dbReference>
<dbReference type="STRING" id="1890364.A0A2P6N8I6"/>
<proteinExistence type="inferred from homology"/>
<keyword evidence="11" id="KW-0576">Peroxisome</keyword>
<dbReference type="InterPro" id="IPR009100">
    <property type="entry name" value="AcylCoA_DH/oxidase_NM_dom_sf"/>
</dbReference>
<comment type="similarity">
    <text evidence="4">Belongs to the acyl-CoA oxidase family.</text>
</comment>
<dbReference type="Gene3D" id="1.20.140.10">
    <property type="entry name" value="Butyryl-CoA Dehydrogenase, subunit A, domain 3"/>
    <property type="match status" value="2"/>
</dbReference>
<dbReference type="InterPro" id="IPR036250">
    <property type="entry name" value="AcylCo_DH-like_C"/>
</dbReference>
<evidence type="ECO:0000256" key="1">
    <source>
        <dbReference type="ARBA" id="ARBA00001974"/>
    </source>
</evidence>
<evidence type="ECO:0000256" key="7">
    <source>
        <dbReference type="ARBA" id="ARBA00022827"/>
    </source>
</evidence>
<evidence type="ECO:0000256" key="2">
    <source>
        <dbReference type="ARBA" id="ARBA00004275"/>
    </source>
</evidence>
<keyword evidence="10" id="KW-0443">Lipid metabolism</keyword>
<dbReference type="GO" id="GO:0005504">
    <property type="term" value="F:fatty acid binding"/>
    <property type="evidence" value="ECO:0007669"/>
    <property type="project" value="TreeGrafter"/>
</dbReference>
<dbReference type="EMBL" id="MDYQ01000155">
    <property type="protein sequence ID" value="PRP80277.1"/>
    <property type="molecule type" value="Genomic_DNA"/>
</dbReference>
<dbReference type="Gene3D" id="2.40.110.10">
    <property type="entry name" value="Butyryl-CoA Dehydrogenase, subunit A, domain 2"/>
    <property type="match status" value="1"/>
</dbReference>
<dbReference type="PANTHER" id="PTHR10909:SF390">
    <property type="entry name" value="PEROXISOMAL ACYL-COENZYME A OXIDASE 3"/>
    <property type="match status" value="1"/>
</dbReference>
<name>A0A2P6N8I6_9EUKA</name>
<evidence type="ECO:0000256" key="8">
    <source>
        <dbReference type="ARBA" id="ARBA00022832"/>
    </source>
</evidence>
<keyword evidence="8" id="KW-0276">Fatty acid metabolism</keyword>
<evidence type="ECO:0000313" key="17">
    <source>
        <dbReference type="EMBL" id="PRP80277.1"/>
    </source>
</evidence>
<evidence type="ECO:0000259" key="14">
    <source>
        <dbReference type="Pfam" id="PF02770"/>
    </source>
</evidence>
<dbReference type="InterPro" id="IPR012258">
    <property type="entry name" value="Acyl-CoA_oxidase"/>
</dbReference>
<dbReference type="InterPro" id="IPR055060">
    <property type="entry name" value="ACOX_C_alpha1"/>
</dbReference>
<accession>A0A2P6N8I6</accession>
<dbReference type="GO" id="GO:0016402">
    <property type="term" value="F:pristanoyl-CoA oxidase activity"/>
    <property type="evidence" value="ECO:0007669"/>
    <property type="project" value="TreeGrafter"/>
</dbReference>
<dbReference type="Proteomes" id="UP000241769">
    <property type="component" value="Unassembled WGS sequence"/>
</dbReference>
<feature type="compositionally biased region" description="Acidic residues" evidence="12">
    <location>
        <begin position="1154"/>
        <end position="1169"/>
    </location>
</feature>
<dbReference type="Pfam" id="PF22924">
    <property type="entry name" value="ACOX_C_alpha1"/>
    <property type="match status" value="1"/>
</dbReference>
<dbReference type="FunFam" id="1.20.140.10:FF:000010">
    <property type="entry name" value="Acyl-coenzyme A oxidase"/>
    <property type="match status" value="1"/>
</dbReference>
<dbReference type="Pfam" id="PF02770">
    <property type="entry name" value="Acyl-CoA_dh_M"/>
    <property type="match status" value="1"/>
</dbReference>
<dbReference type="OrthoDB" id="538336at2759"/>
<dbReference type="InterPro" id="IPR002655">
    <property type="entry name" value="Acyl-CoA_oxidase_C"/>
</dbReference>
<dbReference type="InterPro" id="IPR057596">
    <property type="entry name" value="RDRP_core"/>
</dbReference>
<evidence type="ECO:0000256" key="12">
    <source>
        <dbReference type="SAM" id="MobiDB-lite"/>
    </source>
</evidence>
<evidence type="ECO:0000256" key="10">
    <source>
        <dbReference type="ARBA" id="ARBA00023098"/>
    </source>
</evidence>
<dbReference type="InParanoid" id="A0A2P6N8I6"/>
<evidence type="ECO:0000259" key="16">
    <source>
        <dbReference type="Pfam" id="PF22924"/>
    </source>
</evidence>
<keyword evidence="7" id="KW-0274">FAD</keyword>
<dbReference type="EC" id="1.3.3.6" evidence="5"/>
<dbReference type="FunFam" id="2.40.110.10:FF:000005">
    <property type="entry name" value="Acyl-coenzyme A oxidase"/>
    <property type="match status" value="1"/>
</dbReference>
<evidence type="ECO:0000256" key="4">
    <source>
        <dbReference type="ARBA" id="ARBA00006288"/>
    </source>
</evidence>
<organism evidence="17 18">
    <name type="scientific">Planoprotostelium fungivorum</name>
    <dbReference type="NCBI Taxonomy" id="1890364"/>
    <lineage>
        <taxon>Eukaryota</taxon>
        <taxon>Amoebozoa</taxon>
        <taxon>Evosea</taxon>
        <taxon>Variosea</taxon>
        <taxon>Cavosteliida</taxon>
        <taxon>Cavosteliaceae</taxon>
        <taxon>Planoprotostelium</taxon>
    </lineage>
</organism>
<keyword evidence="18" id="KW-1185">Reference proteome</keyword>
<dbReference type="InterPro" id="IPR006091">
    <property type="entry name" value="Acyl-CoA_Oxase/DH_mid-dom"/>
</dbReference>
<evidence type="ECO:0000259" key="15">
    <source>
        <dbReference type="Pfam" id="PF05183"/>
    </source>
</evidence>
<dbReference type="GO" id="GO:0003968">
    <property type="term" value="F:RNA-directed RNA polymerase activity"/>
    <property type="evidence" value="ECO:0007669"/>
    <property type="project" value="InterPro"/>
</dbReference>
<feature type="domain" description="Acyl-CoA oxidase C-terminal" evidence="13">
    <location>
        <begin position="565"/>
        <end position="738"/>
    </location>
</feature>
<dbReference type="Pfam" id="PF05183">
    <property type="entry name" value="RdRP"/>
    <property type="match status" value="1"/>
</dbReference>
<feature type="compositionally biased region" description="Basic residues" evidence="12">
    <location>
        <begin position="1072"/>
        <end position="1083"/>
    </location>
</feature>
<evidence type="ECO:0000256" key="11">
    <source>
        <dbReference type="ARBA" id="ARBA00023140"/>
    </source>
</evidence>
<comment type="caution">
    <text evidence="17">The sequence shown here is derived from an EMBL/GenBank/DDBJ whole genome shotgun (WGS) entry which is preliminary data.</text>
</comment>
<evidence type="ECO:0000256" key="5">
    <source>
        <dbReference type="ARBA" id="ARBA00012870"/>
    </source>
</evidence>
<dbReference type="Pfam" id="PF01756">
    <property type="entry name" value="ACOX"/>
    <property type="match status" value="1"/>
</dbReference>
<dbReference type="FunFam" id="1.20.140.10:FF:000007">
    <property type="entry name" value="Acyl-coenzyme A oxidase"/>
    <property type="match status" value="1"/>
</dbReference>
<feature type="domain" description="Acyl-CoA oxidase C-alpha1" evidence="16">
    <location>
        <begin position="363"/>
        <end position="519"/>
    </location>
</feature>
<evidence type="ECO:0000256" key="9">
    <source>
        <dbReference type="ARBA" id="ARBA00023002"/>
    </source>
</evidence>
<dbReference type="InterPro" id="IPR046373">
    <property type="entry name" value="Acyl-CoA_Oxase/DH_mid-dom_sf"/>
</dbReference>
<evidence type="ECO:0000256" key="6">
    <source>
        <dbReference type="ARBA" id="ARBA00022630"/>
    </source>
</evidence>
<comment type="pathway">
    <text evidence="3">Lipid metabolism.</text>
</comment>
<protein>
    <recommendedName>
        <fullName evidence="5">acyl-CoA oxidase</fullName>
        <ecNumber evidence="5">1.3.3.6</ecNumber>
    </recommendedName>
</protein>
<dbReference type="GO" id="GO:0071949">
    <property type="term" value="F:FAD binding"/>
    <property type="evidence" value="ECO:0007669"/>
    <property type="project" value="InterPro"/>
</dbReference>
<dbReference type="GO" id="GO:0033540">
    <property type="term" value="P:fatty acid beta-oxidation using acyl-CoA oxidase"/>
    <property type="evidence" value="ECO:0007669"/>
    <property type="project" value="TreeGrafter"/>
</dbReference>
<feature type="domain" description="RDRP core" evidence="15">
    <location>
        <begin position="1208"/>
        <end position="1718"/>
    </location>
</feature>
<evidence type="ECO:0000256" key="3">
    <source>
        <dbReference type="ARBA" id="ARBA00005189"/>
    </source>
</evidence>
<feature type="region of interest" description="Disordered" evidence="12">
    <location>
        <begin position="1150"/>
        <end position="1185"/>
    </location>
</feature>
<sequence>MQPVQHALYNCMNWRINETISNDKKRLMNNAPCGKSTASSDVLPKCLAMQSIHTRPAPLVYPSKADEDFVVKLKQLSGPLSSWRNSASFDVLEMKKAVQGREYDVKLRIHQMLSSDPYALDRSFTNVAEHRRYVIQQMFRIRDCGFRETLSEDPHTHFGQLSGFSLSLCSLDNSLSTKFLLHMGMFVNCIINLGTERHASYIPRCHSMEIVGCFALTELSHGSNARAMQTSATYDESTKEFVLHSPTIEAYKWWIGLAGHTANHTCLLADLRVKGKSYGLHAFVVPIRSLLTHKPLPGVIVGDMGEKPGLNGLDNGYIGFDTYRIPRENLLNKFGDVLEDGTYTAEHIPPAQRFAALLNPLSAGRVGISGISCNNLIHAITIATRYSAVRKQFGPSSGEFTVLEYQTQQYRLIPHIASVYSMEFFRRWLCDRYVELEGQMKADKIDKKLLNEMHALSSATKPLSSWQARDGIQSSRECCGGHGYTKESRLTQLREDNDPSLTFEGENWVLIQQTAKYILEYFSKPEDKRKLGPLGTMSPWSNCHNDFLKKGAKWSALQQQDVVRPEHYLKAMEYRVAVLIHQALANVTSIATATGDVTDAFNKSQVFGLHHAARAWIEAVVCRKFVEGIEAVPSQPVRTVLHKLSALYALTRMEGDLGTLRLEDFVTSQQSNWVRQGLIQLCQELKPEAVSLVDAVAPPDELLNSPLGASDGQVYKRLHSATITNKNSMDRQEWWSMFKSALETSKLLSIRNWLATIGDIPADLLHDTAKAIRDNYGTEKKMKEILHKMRVEAAYSELCPVTSYWFISLKIVSKLFGATKRYPPREDHTVTWCRTALKEQISIEETAQTIKRTGCDISSLLEAFHLESQHGRVLIALLDFIGVNPAHFHPIVESILPMSETEGIPIPLEEEPPIRHKRHTPKSKTIVPVVVQNNNPGYRLAVASGNAWSSHAAVTVSKYCHPQNQLNHSLSSNLSSSNFSLQTSGFGENSFNAQLLSSEQSVVRLKSWLEDLLHPHHLDDMHSKLVKRNCCMEELEKIVLDDPDQAFDYLTKKVGIYTIYARRIIKNITTPKKQKPSPKRKRQSPSESDEEVSPGSCRDCRRRAKNKELECTDSPDSFITQEGSERYPLLTDSWDDDLWLSDEDISNQRRYTEEDTITSGDDEKDDETDLIPPSQTPTADSPVDDPSAISLNIIVLMEQGRTLKKDQRKSCRLFRFFPKETDRFIIVQFPSYPPRLLEKTVQQHMTNGIEHEGQTYTFLGYSDNDLKQGRQIYFREDNLTKVKDVLDLHGELGEVWSKDPYKWFARFGMSMTDTIPTIRIPRRQVTLLDDIFTPDGKYNFTDGCGLITMDAARDVAAALSLPSIPSVFQFRYGGAKGVLFTQSDRVIKNLQERTKKPYDAKMKIYLRNSNVKFSSKNEMMEIVQWSTRSRDATINMGIILLLSALGVPNKSFETLLDMELESIHSMTRSHTSISKRLPPNGAAHQDGKLINQLYELNLAGTPFDEPVFRGLIDKLQRCELKKLHDKMRLTIPDSKLIFGVVDDTMSLREGQVYVNFGDTCPLEGEVLIFRHPCYHPGDIQKHIAVACPELMHIRGPCIVFPALGSRPAANTMGGGDLDGDTFFVSQNPLVMFPGKNYPPLDYCSPPKEKQEGGKDFLETARTFFCEFSSKDKTGMIANMWLQAAQMVGPMHDDSLQLAKLFGFAIDAGKTGNFVTLDARFNRYNNRGGSKVYTKEARSQILSLLMARLKEKTEKNKSLVGKNDKKIPYDGFAYEKDSAMWNREYEKAPEFLRMFNGELVKKMSVEKEKAMEEDQQKCRRNKQPVSVTDEFCISFREKYLDNYQGPEDDEALRNLLKASDWRLVRASAWYFYCISQQKIALAELCIPYLNNILCRKSWGDRPAPCVARRAPV</sequence>
<dbReference type="GO" id="GO:0055088">
    <property type="term" value="P:lipid homeostasis"/>
    <property type="evidence" value="ECO:0007669"/>
    <property type="project" value="TreeGrafter"/>
</dbReference>
<feature type="region of interest" description="Disordered" evidence="12">
    <location>
        <begin position="1069"/>
        <end position="1098"/>
    </location>
</feature>
<dbReference type="GO" id="GO:0005777">
    <property type="term" value="C:peroxisome"/>
    <property type="evidence" value="ECO:0007669"/>
    <property type="project" value="UniProtKB-SubCell"/>
</dbReference>